<dbReference type="PANTHER" id="PTHR43381">
    <property type="entry name" value="TRANSLATION INITIATION FACTOR IF-2-RELATED"/>
    <property type="match status" value="1"/>
</dbReference>
<comment type="similarity">
    <text evidence="1 8 9">Belongs to the TRAFAC class translation factor GTPase superfamily. Classic translation factor GTPase family. IF-2 subfamily.</text>
</comment>
<sequence>MTQVTVKELAQVVDTPVERLLQQMRDAGLSHTSAEQVVTDGEKQALLAHLKSSHGDRLEEPRKITLQRKTTSTLKVSGSKTVSVEVRKKKTYVKRSPDELEAEKQRELEEQRAAEEAARLKAEEEARQRAAEEEARRKAEAARQATAPAGQAPAAPVAPVAPVPVPAAAVAAPAAPTADERKKEEVRRAPKREEEDERRDRKHAQHRPSIKEKEKTSAPRVVRSPVDDEDGFGRRGGRGKGKLKKRNQHGFQSPTGPIVREVSIGETITVGELAQQMSVKGAEVVKFMFKMGTPVTINQVLDQETAQLVAEELGHKVKLVSENALEEQLAELLKFEGEAVSRAPVVTVMGHVDHGKTSLLDYIRRAKVAAGEAGGITQHIGAYHVETDRGMVTFLDTPGHAAFTAMRARGAKATDIVILVVAADDGVMPQTQEAVQHAKAAGVPIVVAVNKIDKPEANPDNIKNGLAALDVIPEEWGGDAPFVPVSAKLGTGVDELLEAVLLQAEVLELTATPSAPGRGVVVESRLDKGRGPVATVLVQDGTLRQGDMVLCGVTYGRVRAMLDENGKPIKEAGPAIPVEILGLDGTPEAGDELTVVADEKKAREVALFRQGKFREVKLARAHAGKLENIFENMGQEEKKTLNIVLKSDVRGSLEALQGSLSGLGNDEVQVRVVGGGVGGITESDANLALASNAVLFGFNVRADAGARKIVEAEGLDMRYYNVIYDIIEDVKKALTGMLGSDVRENILGIAEVRDVFRSPKFGAVAGCMVTEGLVHRNRPIRVLRDDVVIFEGELESLRRFKDDVAEVRAGMECGIGVKSYNDVRVGDKIEVFEKVEVARSL</sequence>
<dbReference type="PROSITE" id="PS51722">
    <property type="entry name" value="G_TR_2"/>
    <property type="match status" value="1"/>
</dbReference>
<feature type="compositionally biased region" description="Basic and acidic residues" evidence="10">
    <location>
        <begin position="97"/>
        <end position="141"/>
    </location>
</feature>
<dbReference type="CDD" id="cd03692">
    <property type="entry name" value="mtIF2_IVc"/>
    <property type="match status" value="1"/>
</dbReference>
<feature type="compositionally biased region" description="Basic and acidic residues" evidence="10">
    <location>
        <begin position="178"/>
        <end position="193"/>
    </location>
</feature>
<evidence type="ECO:0000256" key="6">
    <source>
        <dbReference type="ARBA" id="ARBA00022917"/>
    </source>
</evidence>
<dbReference type="NCBIfam" id="TIGR00231">
    <property type="entry name" value="small_GTP"/>
    <property type="match status" value="1"/>
</dbReference>
<evidence type="ECO:0000256" key="7">
    <source>
        <dbReference type="ARBA" id="ARBA00023134"/>
    </source>
</evidence>
<dbReference type="EMBL" id="JAELYA010000006">
    <property type="protein sequence ID" value="MBO3276693.1"/>
    <property type="molecule type" value="Genomic_DNA"/>
</dbReference>
<gene>
    <name evidence="8 12" type="primary">infB</name>
    <name evidence="12" type="ORF">JFY56_15800</name>
</gene>
<dbReference type="InterPro" id="IPR013575">
    <property type="entry name" value="IF2_assoc_dom_bac"/>
</dbReference>
<dbReference type="InterPro" id="IPR009000">
    <property type="entry name" value="Transl_B-barrel_sf"/>
</dbReference>
<keyword evidence="6 8" id="KW-0648">Protein biosynthesis</keyword>
<evidence type="ECO:0000256" key="8">
    <source>
        <dbReference type="HAMAP-Rule" id="MF_00100"/>
    </source>
</evidence>
<keyword evidence="5 8" id="KW-0547">Nucleotide-binding</keyword>
<dbReference type="InterPro" id="IPR036925">
    <property type="entry name" value="TIF_IF2_dom3_sf"/>
</dbReference>
<dbReference type="InterPro" id="IPR000178">
    <property type="entry name" value="TF_IF2_bacterial-like"/>
</dbReference>
<feature type="binding site" evidence="8">
    <location>
        <begin position="350"/>
        <end position="357"/>
    </location>
    <ligand>
        <name>GTP</name>
        <dbReference type="ChEBI" id="CHEBI:37565"/>
    </ligand>
</feature>
<dbReference type="InterPro" id="IPR044145">
    <property type="entry name" value="IF2_II"/>
</dbReference>
<accession>A0ABS3TST2</accession>
<evidence type="ECO:0000256" key="5">
    <source>
        <dbReference type="ARBA" id="ARBA00022741"/>
    </source>
</evidence>
<dbReference type="Gene3D" id="3.30.56.50">
    <property type="entry name" value="Putative DNA-binding domain, N-terminal subdomain of bacterial translation initiation factor IF2"/>
    <property type="match status" value="1"/>
</dbReference>
<keyword evidence="3 8" id="KW-0963">Cytoplasm</keyword>
<dbReference type="InterPro" id="IPR023115">
    <property type="entry name" value="TIF_IF2_dom3"/>
</dbReference>
<dbReference type="Pfam" id="PF22042">
    <property type="entry name" value="EF-G_D2"/>
    <property type="match status" value="1"/>
</dbReference>
<dbReference type="Proteomes" id="UP000669060">
    <property type="component" value="Unassembled WGS sequence"/>
</dbReference>
<feature type="binding site" evidence="8">
    <location>
        <begin position="450"/>
        <end position="453"/>
    </location>
    <ligand>
        <name>GTP</name>
        <dbReference type="ChEBI" id="CHEBI:37565"/>
    </ligand>
</feature>
<comment type="function">
    <text evidence="8 9">One of the essential components for the initiation of protein synthesis. Protects formylmethionyl-tRNA from spontaneous hydrolysis and promotes its binding to the 30S ribosomal subunits. Also involved in the hydrolysis of GTP during the formation of the 70S ribosomal complex.</text>
</comment>
<protein>
    <recommendedName>
        <fullName evidence="2 8">Translation initiation factor IF-2</fullName>
    </recommendedName>
</protein>
<dbReference type="Pfam" id="PF04760">
    <property type="entry name" value="IF2_N"/>
    <property type="match status" value="2"/>
</dbReference>
<dbReference type="CDD" id="cd03702">
    <property type="entry name" value="IF2_mtIF2_II"/>
    <property type="match status" value="1"/>
</dbReference>
<proteinExistence type="inferred from homology"/>
<dbReference type="Gene3D" id="3.40.50.300">
    <property type="entry name" value="P-loop containing nucleotide triphosphate hydrolases"/>
    <property type="match status" value="1"/>
</dbReference>
<dbReference type="InterPro" id="IPR000795">
    <property type="entry name" value="T_Tr_GTP-bd_dom"/>
</dbReference>
<dbReference type="RefSeq" id="WP_208314798.1">
    <property type="nucleotide sequence ID" value="NZ_JAELYA010000006.1"/>
</dbReference>
<evidence type="ECO:0000256" key="9">
    <source>
        <dbReference type="RuleBase" id="RU000644"/>
    </source>
</evidence>
<dbReference type="SUPFAM" id="SSF52156">
    <property type="entry name" value="Initiation factor IF2/eIF5b, domain 3"/>
    <property type="match status" value="1"/>
</dbReference>
<evidence type="ECO:0000313" key="12">
    <source>
        <dbReference type="EMBL" id="MBO3276693.1"/>
    </source>
</evidence>
<evidence type="ECO:0000256" key="3">
    <source>
        <dbReference type="ARBA" id="ARBA00022490"/>
    </source>
</evidence>
<feature type="region of interest" description="Disordered" evidence="10">
    <location>
        <begin position="97"/>
        <end position="157"/>
    </location>
</feature>
<evidence type="ECO:0000259" key="11">
    <source>
        <dbReference type="PROSITE" id="PS51722"/>
    </source>
</evidence>
<dbReference type="HAMAP" id="MF_00100_B">
    <property type="entry name" value="IF_2_B"/>
    <property type="match status" value="1"/>
</dbReference>
<dbReference type="CDD" id="cd01887">
    <property type="entry name" value="IF2_eIF5B"/>
    <property type="match status" value="1"/>
</dbReference>
<reference evidence="12 13" key="1">
    <citation type="submission" date="2020-12" db="EMBL/GenBank/DDBJ databases">
        <title>Pseudomonas schmalbachii sp. nov. isolated from millipede gut.</title>
        <authorList>
            <person name="Shelomi M."/>
        </authorList>
    </citation>
    <scope>NUCLEOTIDE SEQUENCE [LARGE SCALE GENOMIC DNA]</scope>
    <source>
        <strain evidence="12 13">Milli4</strain>
    </source>
</reference>
<evidence type="ECO:0000256" key="4">
    <source>
        <dbReference type="ARBA" id="ARBA00022540"/>
    </source>
</evidence>
<feature type="binding site" evidence="8">
    <location>
        <begin position="396"/>
        <end position="400"/>
    </location>
    <ligand>
        <name>GTP</name>
        <dbReference type="ChEBI" id="CHEBI:37565"/>
    </ligand>
</feature>
<evidence type="ECO:0000256" key="1">
    <source>
        <dbReference type="ARBA" id="ARBA00007733"/>
    </source>
</evidence>
<dbReference type="Pfam" id="PF08364">
    <property type="entry name" value="IF2_assoc"/>
    <property type="match status" value="1"/>
</dbReference>
<organism evidence="12 13">
    <name type="scientific">Pseudomonas schmalbachii</name>
    <dbReference type="NCBI Taxonomy" id="2816993"/>
    <lineage>
        <taxon>Bacteria</taxon>
        <taxon>Pseudomonadati</taxon>
        <taxon>Pseudomonadota</taxon>
        <taxon>Gammaproteobacteria</taxon>
        <taxon>Pseudomonadales</taxon>
        <taxon>Pseudomonadaceae</taxon>
        <taxon>Pseudomonas</taxon>
    </lineage>
</organism>
<dbReference type="InterPro" id="IPR015760">
    <property type="entry name" value="TIF_IF2"/>
</dbReference>
<keyword evidence="4 8" id="KW-0396">Initiation factor</keyword>
<feature type="compositionally biased region" description="Low complexity" evidence="10">
    <location>
        <begin position="142"/>
        <end position="157"/>
    </location>
</feature>
<feature type="region of interest" description="G-domain" evidence="8">
    <location>
        <begin position="344"/>
        <end position="492"/>
    </location>
</feature>
<feature type="region of interest" description="Disordered" evidence="10">
    <location>
        <begin position="171"/>
        <end position="257"/>
    </location>
</feature>
<dbReference type="InterPro" id="IPR053905">
    <property type="entry name" value="EF-G-like_DII"/>
</dbReference>
<dbReference type="PANTHER" id="PTHR43381:SF5">
    <property type="entry name" value="TR-TYPE G DOMAIN-CONTAINING PROTEIN"/>
    <property type="match status" value="1"/>
</dbReference>
<dbReference type="GO" id="GO:0003743">
    <property type="term" value="F:translation initiation factor activity"/>
    <property type="evidence" value="ECO:0007669"/>
    <property type="project" value="UniProtKB-KW"/>
</dbReference>
<evidence type="ECO:0000256" key="10">
    <source>
        <dbReference type="SAM" id="MobiDB-lite"/>
    </source>
</evidence>
<dbReference type="InterPro" id="IPR005225">
    <property type="entry name" value="Small_GTP-bd"/>
</dbReference>
<dbReference type="SUPFAM" id="SSF52540">
    <property type="entry name" value="P-loop containing nucleoside triphosphate hydrolases"/>
    <property type="match status" value="1"/>
</dbReference>
<name>A0ABS3TST2_9PSED</name>
<keyword evidence="7 8" id="KW-0342">GTP-binding</keyword>
<feature type="domain" description="Tr-type G" evidence="11">
    <location>
        <begin position="341"/>
        <end position="510"/>
    </location>
</feature>
<dbReference type="SUPFAM" id="SSF50447">
    <property type="entry name" value="Translation proteins"/>
    <property type="match status" value="2"/>
</dbReference>
<feature type="compositionally biased region" description="Basic residues" evidence="10">
    <location>
        <begin position="235"/>
        <end position="248"/>
    </location>
</feature>
<dbReference type="NCBIfam" id="TIGR00487">
    <property type="entry name" value="IF-2"/>
    <property type="match status" value="1"/>
</dbReference>
<dbReference type="PROSITE" id="PS01176">
    <property type="entry name" value="IF2"/>
    <property type="match status" value="1"/>
</dbReference>
<dbReference type="Pfam" id="PF11987">
    <property type="entry name" value="IF-2"/>
    <property type="match status" value="1"/>
</dbReference>
<dbReference type="SUPFAM" id="SSF46955">
    <property type="entry name" value="Putative DNA-binding domain"/>
    <property type="match status" value="1"/>
</dbReference>
<evidence type="ECO:0000313" key="13">
    <source>
        <dbReference type="Proteomes" id="UP000669060"/>
    </source>
</evidence>
<dbReference type="InterPro" id="IPR009061">
    <property type="entry name" value="DNA-bd_dom_put_sf"/>
</dbReference>
<dbReference type="InterPro" id="IPR006847">
    <property type="entry name" value="IF2_N"/>
</dbReference>
<dbReference type="Gene3D" id="3.40.50.10050">
    <property type="entry name" value="Translation initiation factor IF- 2, domain 3"/>
    <property type="match status" value="1"/>
</dbReference>
<comment type="caution">
    <text evidence="12">The sequence shown here is derived from an EMBL/GenBank/DDBJ whole genome shotgun (WGS) entry which is preliminary data.</text>
</comment>
<comment type="subcellular location">
    <subcellularLocation>
        <location evidence="8">Cytoplasm</location>
    </subcellularLocation>
</comment>
<evidence type="ECO:0000256" key="2">
    <source>
        <dbReference type="ARBA" id="ARBA00020675"/>
    </source>
</evidence>
<dbReference type="InterPro" id="IPR027417">
    <property type="entry name" value="P-loop_NTPase"/>
</dbReference>
<keyword evidence="13" id="KW-1185">Reference proteome</keyword>
<dbReference type="Gene3D" id="2.40.30.10">
    <property type="entry name" value="Translation factors"/>
    <property type="match status" value="2"/>
</dbReference>
<dbReference type="Pfam" id="PF00009">
    <property type="entry name" value="GTP_EFTU"/>
    <property type="match status" value="1"/>
</dbReference>